<gene>
    <name evidence="1" type="ORF">SAMN05216289_11320</name>
</gene>
<dbReference type="STRING" id="578942.SAMN05216289_11320"/>
<proteinExistence type="predicted"/>
<dbReference type="OrthoDB" id="6197110at2"/>
<dbReference type="AlphaFoldDB" id="A0A1I4XXP0"/>
<organism evidence="1 2">
    <name type="scientific">Dokdonella immobilis</name>
    <dbReference type="NCBI Taxonomy" id="578942"/>
    <lineage>
        <taxon>Bacteria</taxon>
        <taxon>Pseudomonadati</taxon>
        <taxon>Pseudomonadota</taxon>
        <taxon>Gammaproteobacteria</taxon>
        <taxon>Lysobacterales</taxon>
        <taxon>Rhodanobacteraceae</taxon>
        <taxon>Dokdonella</taxon>
    </lineage>
</organism>
<evidence type="ECO:0000313" key="2">
    <source>
        <dbReference type="Proteomes" id="UP000198575"/>
    </source>
</evidence>
<accession>A0A1I4XXP0</accession>
<protein>
    <submittedName>
        <fullName evidence="1">Uncharacterized protein</fullName>
    </submittedName>
</protein>
<keyword evidence="2" id="KW-1185">Reference proteome</keyword>
<sequence length="163" mass="18952">MLEDFIVVTEVAEGPAVAEQIFQRKFRLSVPDFPHHIVTFFRKDWHCLVPFSYVHIRPRGDIYLVGGAATDGRVFAMMSEQQRELVTAAGGVYLNALRYAFDRFADRCEAYFGYCGDARAWEVDMQAGFEPTDHEKLIARWHKPVEHERKLQLVEQARTWIPF</sequence>
<reference evidence="1 2" key="1">
    <citation type="submission" date="2016-10" db="EMBL/GenBank/DDBJ databases">
        <authorList>
            <person name="de Groot N.N."/>
        </authorList>
    </citation>
    <scope>NUCLEOTIDE SEQUENCE [LARGE SCALE GENOMIC DNA]</scope>
    <source>
        <strain evidence="1 2">CGMCC 1.7659</strain>
    </source>
</reference>
<evidence type="ECO:0000313" key="1">
    <source>
        <dbReference type="EMBL" id="SFN30575.1"/>
    </source>
</evidence>
<name>A0A1I4XXP0_9GAMM</name>
<dbReference type="EMBL" id="FOVF01000013">
    <property type="protein sequence ID" value="SFN30575.1"/>
    <property type="molecule type" value="Genomic_DNA"/>
</dbReference>
<dbReference type="RefSeq" id="WP_092407689.1">
    <property type="nucleotide sequence ID" value="NZ_FOVF01000013.1"/>
</dbReference>
<dbReference type="Proteomes" id="UP000198575">
    <property type="component" value="Unassembled WGS sequence"/>
</dbReference>